<sequence length="316" mass="34676">MSEPTVTRALKSQVGGHKGVTTTEDESLIIKPALPLEVNFYQTLNSESTFAPLRPFVPNFIGTLKLEGEIAGNSANGGSVVIQTTSNKKESIVLENLSHPFLKPNILDIKLGTVLYDEDAPLDKKERMIKTAQQTTSFETGIRLTGFQVYDNETQQPVITPKSYGKSIKSSDLPDGIARFFPVGSGHTTSSSSGLPLKLLLPILSGVRDDVAEIREVMAALELRMVAGSLLVIYEADWARAEEMLKCGYVVEEEEEEEDEEESDEDEKKKNGPPFVVKLIDFAHTRVATGEGPDEGVLKGIDTVLRLIDGRIRELE</sequence>
<dbReference type="GO" id="GO:0000824">
    <property type="term" value="F:inositol-1,4,5,6-tetrakisphosphate 3-kinase activity"/>
    <property type="evidence" value="ECO:0007669"/>
    <property type="project" value="TreeGrafter"/>
</dbReference>
<comment type="similarity">
    <text evidence="1 4">Belongs to the inositol phosphokinase (IPK) family.</text>
</comment>
<feature type="region of interest" description="Disordered" evidence="5">
    <location>
        <begin position="252"/>
        <end position="272"/>
    </location>
</feature>
<dbReference type="STRING" id="703135.A0A2A9NYH3"/>
<keyword evidence="7" id="KW-1185">Reference proteome</keyword>
<dbReference type="GO" id="GO:0005737">
    <property type="term" value="C:cytoplasm"/>
    <property type="evidence" value="ECO:0007669"/>
    <property type="project" value="TreeGrafter"/>
</dbReference>
<gene>
    <name evidence="6" type="ORF">AMATHDRAFT_54727</name>
</gene>
<accession>A0A2A9NYH3</accession>
<dbReference type="Pfam" id="PF03770">
    <property type="entry name" value="IPK"/>
    <property type="match status" value="1"/>
</dbReference>
<evidence type="ECO:0000256" key="5">
    <source>
        <dbReference type="SAM" id="MobiDB-lite"/>
    </source>
</evidence>
<dbReference type="PANTHER" id="PTHR12400">
    <property type="entry name" value="INOSITOL POLYPHOSPHATE KINASE"/>
    <property type="match status" value="1"/>
</dbReference>
<name>A0A2A9NYH3_9AGAR</name>
<evidence type="ECO:0000256" key="1">
    <source>
        <dbReference type="ARBA" id="ARBA00007374"/>
    </source>
</evidence>
<organism evidence="6 7">
    <name type="scientific">Amanita thiersii Skay4041</name>
    <dbReference type="NCBI Taxonomy" id="703135"/>
    <lineage>
        <taxon>Eukaryota</taxon>
        <taxon>Fungi</taxon>
        <taxon>Dikarya</taxon>
        <taxon>Basidiomycota</taxon>
        <taxon>Agaricomycotina</taxon>
        <taxon>Agaricomycetes</taxon>
        <taxon>Agaricomycetidae</taxon>
        <taxon>Agaricales</taxon>
        <taxon>Pluteineae</taxon>
        <taxon>Amanitaceae</taxon>
        <taxon>Amanita</taxon>
    </lineage>
</organism>
<dbReference type="GO" id="GO:0005634">
    <property type="term" value="C:nucleus"/>
    <property type="evidence" value="ECO:0007669"/>
    <property type="project" value="TreeGrafter"/>
</dbReference>
<dbReference type="SUPFAM" id="SSF56104">
    <property type="entry name" value="SAICAR synthase-like"/>
    <property type="match status" value="1"/>
</dbReference>
<dbReference type="OrthoDB" id="338650at2759"/>
<keyword evidence="3 4" id="KW-0418">Kinase</keyword>
<proteinExistence type="inferred from homology"/>
<keyword evidence="2 4" id="KW-0808">Transferase</keyword>
<dbReference type="AlphaFoldDB" id="A0A2A9NYH3"/>
<dbReference type="EC" id="2.7.-.-" evidence="4"/>
<dbReference type="GO" id="GO:0008440">
    <property type="term" value="F:inositol-1,4,5-trisphosphate 3-kinase activity"/>
    <property type="evidence" value="ECO:0007669"/>
    <property type="project" value="TreeGrafter"/>
</dbReference>
<evidence type="ECO:0000256" key="2">
    <source>
        <dbReference type="ARBA" id="ARBA00022679"/>
    </source>
</evidence>
<evidence type="ECO:0000256" key="4">
    <source>
        <dbReference type="RuleBase" id="RU363090"/>
    </source>
</evidence>
<reference evidence="6 7" key="1">
    <citation type="submission" date="2014-02" db="EMBL/GenBank/DDBJ databases">
        <title>Transposable element dynamics among asymbiotic and ectomycorrhizal Amanita fungi.</title>
        <authorList>
            <consortium name="DOE Joint Genome Institute"/>
            <person name="Hess J."/>
            <person name="Skrede I."/>
            <person name="Wolfe B."/>
            <person name="LaButti K."/>
            <person name="Ohm R.A."/>
            <person name="Grigoriev I.V."/>
            <person name="Pringle A."/>
        </authorList>
    </citation>
    <scope>NUCLEOTIDE SEQUENCE [LARGE SCALE GENOMIC DNA]</scope>
    <source>
        <strain evidence="6 7">SKay4041</strain>
    </source>
</reference>
<evidence type="ECO:0000256" key="3">
    <source>
        <dbReference type="ARBA" id="ARBA00022777"/>
    </source>
</evidence>
<dbReference type="GO" id="GO:0032958">
    <property type="term" value="P:inositol phosphate biosynthetic process"/>
    <property type="evidence" value="ECO:0007669"/>
    <property type="project" value="InterPro"/>
</dbReference>
<dbReference type="PANTHER" id="PTHR12400:SF108">
    <property type="entry name" value="KINASE"/>
    <property type="match status" value="1"/>
</dbReference>
<dbReference type="Gene3D" id="3.30.470.160">
    <property type="entry name" value="Inositol polyphosphate kinase"/>
    <property type="match status" value="1"/>
</dbReference>
<dbReference type="InterPro" id="IPR005522">
    <property type="entry name" value="IPK"/>
</dbReference>
<dbReference type="InterPro" id="IPR038286">
    <property type="entry name" value="IPK_sf"/>
</dbReference>
<dbReference type="EMBL" id="KZ301973">
    <property type="protein sequence ID" value="PFH53547.1"/>
    <property type="molecule type" value="Genomic_DNA"/>
</dbReference>
<dbReference type="GO" id="GO:0046854">
    <property type="term" value="P:phosphatidylinositol phosphate biosynthetic process"/>
    <property type="evidence" value="ECO:0007669"/>
    <property type="project" value="TreeGrafter"/>
</dbReference>
<evidence type="ECO:0000313" key="7">
    <source>
        <dbReference type="Proteomes" id="UP000242287"/>
    </source>
</evidence>
<feature type="compositionally biased region" description="Acidic residues" evidence="5">
    <location>
        <begin position="252"/>
        <end position="265"/>
    </location>
</feature>
<protein>
    <recommendedName>
        <fullName evidence="4">Kinase</fullName>
        <ecNumber evidence="4">2.7.-.-</ecNumber>
    </recommendedName>
</protein>
<dbReference type="Proteomes" id="UP000242287">
    <property type="component" value="Unassembled WGS sequence"/>
</dbReference>
<evidence type="ECO:0000313" key="6">
    <source>
        <dbReference type="EMBL" id="PFH53547.1"/>
    </source>
</evidence>